<proteinExistence type="predicted"/>
<evidence type="ECO:0000256" key="2">
    <source>
        <dbReference type="SAM" id="MobiDB-lite"/>
    </source>
</evidence>
<feature type="domain" description="Zn(2)-C6 fungal-type" evidence="3">
    <location>
        <begin position="29"/>
        <end position="58"/>
    </location>
</feature>
<dbReference type="Proteomes" id="UP000623467">
    <property type="component" value="Unassembled WGS sequence"/>
</dbReference>
<feature type="region of interest" description="Disordered" evidence="2">
    <location>
        <begin position="248"/>
        <end position="320"/>
    </location>
</feature>
<dbReference type="SUPFAM" id="SSF57701">
    <property type="entry name" value="Zn2/Cys6 DNA-binding domain"/>
    <property type="match status" value="4"/>
</dbReference>
<dbReference type="PROSITE" id="PS50048">
    <property type="entry name" value="ZN2_CY6_FUNGAL_2"/>
    <property type="match status" value="4"/>
</dbReference>
<evidence type="ECO:0000313" key="4">
    <source>
        <dbReference type="EMBL" id="KAF7370504.1"/>
    </source>
</evidence>
<dbReference type="EMBL" id="JACAZH010000004">
    <property type="protein sequence ID" value="KAF7370504.1"/>
    <property type="molecule type" value="Genomic_DNA"/>
</dbReference>
<dbReference type="PROSITE" id="PS00463">
    <property type="entry name" value="ZN2_CY6_FUNGAL_1"/>
    <property type="match status" value="2"/>
</dbReference>
<protein>
    <recommendedName>
        <fullName evidence="3">Zn(2)-C6 fungal-type domain-containing protein</fullName>
    </recommendedName>
</protein>
<dbReference type="GO" id="GO:0008270">
    <property type="term" value="F:zinc ion binding"/>
    <property type="evidence" value="ECO:0007669"/>
    <property type="project" value="InterPro"/>
</dbReference>
<dbReference type="InterPro" id="IPR001138">
    <property type="entry name" value="Zn2Cys6_DnaBD"/>
</dbReference>
<feature type="compositionally biased region" description="Polar residues" evidence="2">
    <location>
        <begin position="261"/>
        <end position="275"/>
    </location>
</feature>
<dbReference type="AlphaFoldDB" id="A0A8H6Z4P5"/>
<gene>
    <name evidence="4" type="ORF">MSAN_00682200</name>
</gene>
<dbReference type="InterPro" id="IPR036864">
    <property type="entry name" value="Zn2-C6_fun-type_DNA-bd_sf"/>
</dbReference>
<accession>A0A8H6Z4P5</accession>
<evidence type="ECO:0000313" key="5">
    <source>
        <dbReference type="Proteomes" id="UP000623467"/>
    </source>
</evidence>
<dbReference type="SMART" id="SM00066">
    <property type="entry name" value="GAL4"/>
    <property type="match status" value="4"/>
</dbReference>
<dbReference type="OrthoDB" id="2123952at2759"/>
<dbReference type="CDD" id="cd00067">
    <property type="entry name" value="GAL4"/>
    <property type="match status" value="2"/>
</dbReference>
<dbReference type="GO" id="GO:0000981">
    <property type="term" value="F:DNA-binding transcription factor activity, RNA polymerase II-specific"/>
    <property type="evidence" value="ECO:0007669"/>
    <property type="project" value="InterPro"/>
</dbReference>
<evidence type="ECO:0000256" key="1">
    <source>
        <dbReference type="ARBA" id="ARBA00023242"/>
    </source>
</evidence>
<dbReference type="Gene3D" id="4.10.240.10">
    <property type="entry name" value="Zn(2)-C6 fungal-type DNA-binding domain"/>
    <property type="match status" value="4"/>
</dbReference>
<feature type="domain" description="Zn(2)-C6 fungal-type" evidence="3">
    <location>
        <begin position="201"/>
        <end position="228"/>
    </location>
</feature>
<sequence length="320" mass="34399">MDPPPPPQLVPGPIPIEVDSTWPKRTAKACSSCRRDKTRCDGARPCGGCTKKKLQCTDGCDPCRRARARCEKTGNGTSCKRCDLKELVCTEESPPAQIAPSPSAAGPASPDRVKSACQNCKTDNKKCDNQRPCSRCVARYETCVPLPRVSKQTRTRCEGCKQRNVRCEDARPCQNCVAAGTECVNLVARKTSSTGTRVRAACVNCRRNKVRCDGERPCSGCSRRGLECQEQVCKRCAEGGVEECTHRARLNDTSPGDEPIASTSTAVPQPSTSAMPAQHDQFSEPSMFAPLSVPFFPPAHSLPSSNTLPVAASSADPARA</sequence>
<keyword evidence="5" id="KW-1185">Reference proteome</keyword>
<name>A0A8H6Z4P5_9AGAR</name>
<feature type="domain" description="Zn(2)-C6 fungal-type" evidence="3">
    <location>
        <begin position="116"/>
        <end position="144"/>
    </location>
</feature>
<evidence type="ECO:0000259" key="3">
    <source>
        <dbReference type="PROSITE" id="PS50048"/>
    </source>
</evidence>
<reference evidence="4" key="1">
    <citation type="submission" date="2020-05" db="EMBL/GenBank/DDBJ databases">
        <title>Mycena genomes resolve the evolution of fungal bioluminescence.</title>
        <authorList>
            <person name="Tsai I.J."/>
        </authorList>
    </citation>
    <scope>NUCLEOTIDE SEQUENCE</scope>
    <source>
        <strain evidence="4">160909Yilan</strain>
    </source>
</reference>
<feature type="domain" description="Zn(2)-C6 fungal-type" evidence="3">
    <location>
        <begin position="156"/>
        <end position="185"/>
    </location>
</feature>
<dbReference type="PANTHER" id="PTHR31668">
    <property type="entry name" value="GLUCOSE TRANSPORT TRANSCRIPTION REGULATOR RGT1-RELATED-RELATED"/>
    <property type="match status" value="1"/>
</dbReference>
<comment type="caution">
    <text evidence="4">The sequence shown here is derived from an EMBL/GenBank/DDBJ whole genome shotgun (WGS) entry which is preliminary data.</text>
</comment>
<keyword evidence="1" id="KW-0539">Nucleus</keyword>
<dbReference type="Pfam" id="PF00172">
    <property type="entry name" value="Zn_clus"/>
    <property type="match status" value="4"/>
</dbReference>
<dbReference type="InterPro" id="IPR050797">
    <property type="entry name" value="Carb_Metab_Trans_Reg"/>
</dbReference>
<dbReference type="PANTHER" id="PTHR31668:SF30">
    <property type="entry name" value="ZN(II)2CYS6 TRANSCRIPTION FACTOR (EUROFUNG)"/>
    <property type="match status" value="1"/>
</dbReference>
<organism evidence="4 5">
    <name type="scientific">Mycena sanguinolenta</name>
    <dbReference type="NCBI Taxonomy" id="230812"/>
    <lineage>
        <taxon>Eukaryota</taxon>
        <taxon>Fungi</taxon>
        <taxon>Dikarya</taxon>
        <taxon>Basidiomycota</taxon>
        <taxon>Agaricomycotina</taxon>
        <taxon>Agaricomycetes</taxon>
        <taxon>Agaricomycetidae</taxon>
        <taxon>Agaricales</taxon>
        <taxon>Marasmiineae</taxon>
        <taxon>Mycenaceae</taxon>
        <taxon>Mycena</taxon>
    </lineage>
</organism>